<sequence length="69" mass="7614">MLTFHFLLLLATFLFGQISEALHSHCVIYDPQNWSRSLPSATRTWSSLSSCRTNVRVNGSAMLIGKGGS</sequence>
<accession>A0A2M4CEK8</accession>
<proteinExistence type="predicted"/>
<evidence type="ECO:0000256" key="1">
    <source>
        <dbReference type="SAM" id="SignalP"/>
    </source>
</evidence>
<feature type="chain" id="PRO_5014824508" evidence="1">
    <location>
        <begin position="22"/>
        <end position="69"/>
    </location>
</feature>
<reference evidence="2" key="1">
    <citation type="submission" date="2018-01" db="EMBL/GenBank/DDBJ databases">
        <title>An insight into the sialome of Amazonian anophelines.</title>
        <authorList>
            <person name="Ribeiro J.M."/>
            <person name="Scarpassa V."/>
            <person name="Calvo E."/>
        </authorList>
    </citation>
    <scope>NUCLEOTIDE SEQUENCE</scope>
    <source>
        <tissue evidence="2">Salivary glands</tissue>
    </source>
</reference>
<feature type="signal peptide" evidence="1">
    <location>
        <begin position="1"/>
        <end position="21"/>
    </location>
</feature>
<evidence type="ECO:0000313" key="2">
    <source>
        <dbReference type="EMBL" id="MBW63762.1"/>
    </source>
</evidence>
<protein>
    <submittedName>
        <fullName evidence="2">Putative secreted protein</fullName>
    </submittedName>
</protein>
<dbReference type="AlphaFoldDB" id="A0A2M4CEK8"/>
<organism evidence="2">
    <name type="scientific">Anopheles marajoara</name>
    <dbReference type="NCBI Taxonomy" id="58244"/>
    <lineage>
        <taxon>Eukaryota</taxon>
        <taxon>Metazoa</taxon>
        <taxon>Ecdysozoa</taxon>
        <taxon>Arthropoda</taxon>
        <taxon>Hexapoda</taxon>
        <taxon>Insecta</taxon>
        <taxon>Pterygota</taxon>
        <taxon>Neoptera</taxon>
        <taxon>Endopterygota</taxon>
        <taxon>Diptera</taxon>
        <taxon>Nematocera</taxon>
        <taxon>Culicoidea</taxon>
        <taxon>Culicidae</taxon>
        <taxon>Anophelinae</taxon>
        <taxon>Anopheles</taxon>
    </lineage>
</organism>
<dbReference type="EMBL" id="GGFJ01014621">
    <property type="protein sequence ID" value="MBW63762.1"/>
    <property type="molecule type" value="Transcribed_RNA"/>
</dbReference>
<name>A0A2M4CEK8_9DIPT</name>
<keyword evidence="1" id="KW-0732">Signal</keyword>